<feature type="transmembrane region" description="Helical" evidence="1">
    <location>
        <begin position="12"/>
        <end position="29"/>
    </location>
</feature>
<evidence type="ECO:0000313" key="3">
    <source>
        <dbReference type="Proteomes" id="UP001595766"/>
    </source>
</evidence>
<organism evidence="2 3">
    <name type="scientific">Belliella kenyensis</name>
    <dbReference type="NCBI Taxonomy" id="1472724"/>
    <lineage>
        <taxon>Bacteria</taxon>
        <taxon>Pseudomonadati</taxon>
        <taxon>Bacteroidota</taxon>
        <taxon>Cytophagia</taxon>
        <taxon>Cytophagales</taxon>
        <taxon>Cyclobacteriaceae</taxon>
        <taxon>Belliella</taxon>
    </lineage>
</organism>
<keyword evidence="1" id="KW-1133">Transmembrane helix</keyword>
<keyword evidence="3" id="KW-1185">Reference proteome</keyword>
<comment type="caution">
    <text evidence="2">The sequence shown here is derived from an EMBL/GenBank/DDBJ whole genome shotgun (WGS) entry which is preliminary data.</text>
</comment>
<protein>
    <submittedName>
        <fullName evidence="2">Uncharacterized protein</fullName>
    </submittedName>
</protein>
<evidence type="ECO:0000256" key="1">
    <source>
        <dbReference type="SAM" id="Phobius"/>
    </source>
</evidence>
<sequence>MKNILLYYREINSFNLPFSILIGFLFLVLDENFLRGFMLSFISGGMFIALYLFEKRYKEKYYFYFNRGYSKLKLIAYTQVFNVLIFIIYFTLERLHDGK</sequence>
<evidence type="ECO:0000313" key="2">
    <source>
        <dbReference type="EMBL" id="MFC3978372.1"/>
    </source>
</evidence>
<feature type="transmembrane region" description="Helical" evidence="1">
    <location>
        <begin position="74"/>
        <end position="92"/>
    </location>
</feature>
<name>A0ABV8EPV2_9BACT</name>
<dbReference type="EMBL" id="JBHSAV010000094">
    <property type="protein sequence ID" value="MFC3978372.1"/>
    <property type="molecule type" value="Genomic_DNA"/>
</dbReference>
<keyword evidence="1" id="KW-0812">Transmembrane</keyword>
<dbReference type="Proteomes" id="UP001595766">
    <property type="component" value="Unassembled WGS sequence"/>
</dbReference>
<proteinExistence type="predicted"/>
<dbReference type="RefSeq" id="WP_241295029.1">
    <property type="nucleotide sequence ID" value="NZ_JAKZGR010000008.1"/>
</dbReference>
<gene>
    <name evidence="2" type="ORF">ACFOUP_18460</name>
</gene>
<keyword evidence="1" id="KW-0472">Membrane</keyword>
<feature type="transmembrane region" description="Helical" evidence="1">
    <location>
        <begin position="35"/>
        <end position="53"/>
    </location>
</feature>
<accession>A0ABV8EPV2</accession>
<reference evidence="3" key="1">
    <citation type="journal article" date="2019" name="Int. J. Syst. Evol. Microbiol.">
        <title>The Global Catalogue of Microorganisms (GCM) 10K type strain sequencing project: providing services to taxonomists for standard genome sequencing and annotation.</title>
        <authorList>
            <consortium name="The Broad Institute Genomics Platform"/>
            <consortium name="The Broad Institute Genome Sequencing Center for Infectious Disease"/>
            <person name="Wu L."/>
            <person name="Ma J."/>
        </authorList>
    </citation>
    <scope>NUCLEOTIDE SEQUENCE [LARGE SCALE GENOMIC DNA]</scope>
    <source>
        <strain evidence="3">CECT 8551</strain>
    </source>
</reference>